<dbReference type="GO" id="GO:0003700">
    <property type="term" value="F:DNA-binding transcription factor activity"/>
    <property type="evidence" value="ECO:0007669"/>
    <property type="project" value="InterPro"/>
</dbReference>
<keyword evidence="3" id="KW-0804">Transcription</keyword>
<dbReference type="GO" id="GO:0005829">
    <property type="term" value="C:cytosol"/>
    <property type="evidence" value="ECO:0007669"/>
    <property type="project" value="TreeGrafter"/>
</dbReference>
<evidence type="ECO:0000313" key="5">
    <source>
        <dbReference type="EMBL" id="OAS21056.1"/>
    </source>
</evidence>
<name>A0A198AJ20_9BACL</name>
<evidence type="ECO:0000259" key="4">
    <source>
        <dbReference type="PROSITE" id="PS01124"/>
    </source>
</evidence>
<evidence type="ECO:0000313" key="6">
    <source>
        <dbReference type="Proteomes" id="UP000078454"/>
    </source>
</evidence>
<evidence type="ECO:0000256" key="2">
    <source>
        <dbReference type="ARBA" id="ARBA00023125"/>
    </source>
</evidence>
<keyword evidence="2" id="KW-0238">DNA-binding</keyword>
<dbReference type="GO" id="GO:0000976">
    <property type="term" value="F:transcription cis-regulatory region binding"/>
    <property type="evidence" value="ECO:0007669"/>
    <property type="project" value="TreeGrafter"/>
</dbReference>
<dbReference type="Pfam" id="PF12833">
    <property type="entry name" value="HTH_18"/>
    <property type="match status" value="1"/>
</dbReference>
<feature type="domain" description="HTH araC/xylS-type" evidence="4">
    <location>
        <begin position="236"/>
        <end position="334"/>
    </location>
</feature>
<gene>
    <name evidence="5" type="ORF">A8708_29625</name>
</gene>
<keyword evidence="6" id="KW-1185">Reference proteome</keyword>
<dbReference type="OrthoDB" id="5582699at2"/>
<dbReference type="Gene3D" id="1.10.10.60">
    <property type="entry name" value="Homeodomain-like"/>
    <property type="match status" value="1"/>
</dbReference>
<reference evidence="5 6" key="1">
    <citation type="submission" date="2016-05" db="EMBL/GenBank/DDBJ databases">
        <title>Paenibacillus sp. 1ZS3-15 nov., isolated from the rhizosphere soil.</title>
        <authorList>
            <person name="Zhang X.X."/>
            <person name="Zhang J."/>
        </authorList>
    </citation>
    <scope>NUCLEOTIDE SEQUENCE [LARGE SCALE GENOMIC DNA]</scope>
    <source>
        <strain evidence="5 6">1ZS3-15</strain>
    </source>
</reference>
<organism evidence="5 6">
    <name type="scientific">Paenibacillus oryzisoli</name>
    <dbReference type="NCBI Taxonomy" id="1850517"/>
    <lineage>
        <taxon>Bacteria</taxon>
        <taxon>Bacillati</taxon>
        <taxon>Bacillota</taxon>
        <taxon>Bacilli</taxon>
        <taxon>Bacillales</taxon>
        <taxon>Paenibacillaceae</taxon>
        <taxon>Paenibacillus</taxon>
    </lineage>
</organism>
<dbReference type="InterPro" id="IPR018060">
    <property type="entry name" value="HTH_AraC"/>
</dbReference>
<accession>A0A198AJ20</accession>
<evidence type="ECO:0000256" key="1">
    <source>
        <dbReference type="ARBA" id="ARBA00023015"/>
    </source>
</evidence>
<dbReference type="PANTHER" id="PTHR47894">
    <property type="entry name" value="HTH-TYPE TRANSCRIPTIONAL REGULATOR GADX"/>
    <property type="match status" value="1"/>
</dbReference>
<keyword evidence="1" id="KW-0805">Transcription regulation</keyword>
<protein>
    <submittedName>
        <fullName evidence="5">Transcriptional regulator</fullName>
    </submittedName>
</protein>
<dbReference type="RefSeq" id="WP_068662634.1">
    <property type="nucleotide sequence ID" value="NZ_LYPB01000049.1"/>
</dbReference>
<dbReference type="AlphaFoldDB" id="A0A198AJ20"/>
<dbReference type="PANTHER" id="PTHR47894:SF1">
    <property type="entry name" value="HTH-TYPE TRANSCRIPTIONAL REGULATOR VQSM"/>
    <property type="match status" value="1"/>
</dbReference>
<sequence length="344" mass="39193">MKSQGIAISMVYPIMKTVVQKGFDSEQFCKYASFDASLLQDVEARISGEELERLTLAAAQFTGDSHFGLHQGQIMEFADMGILGYVMLHSPSVVDALTAYQRYNVLLCNGFNLDWDVEGDDVRVSMFLQHPGQGPMSRHCIEDMASSLFRLICRLSNRTIPLLEVAFHHEATADLTPYQPVFGCIPRFAAKGNYLRFSKDVLQYPILYSDAKLLSIFENIAQETRGELTQTSRFTDQVIQWIRTSMPSFFPTLQQTAESLQMSARTLQHKLKEENTTYNDLTMQVRKDLAMGYLRKWEFSVGDIAYVLHFSEPSAFQNAFKKWTGVTPGQYRATFQSREMRLNG</sequence>
<dbReference type="Proteomes" id="UP000078454">
    <property type="component" value="Unassembled WGS sequence"/>
</dbReference>
<proteinExistence type="predicted"/>
<evidence type="ECO:0000256" key="3">
    <source>
        <dbReference type="ARBA" id="ARBA00023163"/>
    </source>
</evidence>
<dbReference type="Pfam" id="PF12625">
    <property type="entry name" value="Arabinose_bd"/>
    <property type="match status" value="1"/>
</dbReference>
<dbReference type="InterPro" id="IPR032687">
    <property type="entry name" value="AraC-type_N"/>
</dbReference>
<dbReference type="InterPro" id="IPR009057">
    <property type="entry name" value="Homeodomain-like_sf"/>
</dbReference>
<dbReference type="STRING" id="1850517.A8708_29625"/>
<dbReference type="PROSITE" id="PS01124">
    <property type="entry name" value="HTH_ARAC_FAMILY_2"/>
    <property type="match status" value="1"/>
</dbReference>
<comment type="caution">
    <text evidence="5">The sequence shown here is derived from an EMBL/GenBank/DDBJ whole genome shotgun (WGS) entry which is preliminary data.</text>
</comment>
<dbReference type="SMART" id="SM00342">
    <property type="entry name" value="HTH_ARAC"/>
    <property type="match status" value="1"/>
</dbReference>
<dbReference type="EMBL" id="LYPB01000049">
    <property type="protein sequence ID" value="OAS21056.1"/>
    <property type="molecule type" value="Genomic_DNA"/>
</dbReference>
<dbReference type="SUPFAM" id="SSF46689">
    <property type="entry name" value="Homeodomain-like"/>
    <property type="match status" value="1"/>
</dbReference>